<evidence type="ECO:0000256" key="3">
    <source>
        <dbReference type="ARBA" id="ARBA00022989"/>
    </source>
</evidence>
<feature type="transmembrane region" description="Helical" evidence="5">
    <location>
        <begin position="205"/>
        <end position="222"/>
    </location>
</feature>
<comment type="caution">
    <text evidence="7">The sequence shown here is derived from an EMBL/GenBank/DDBJ whole genome shotgun (WGS) entry which is preliminary data.</text>
</comment>
<sequence length="558" mass="59837">MFFLTVTVVSRLSEHLGADRYGTFYSPGTFDSMRRRLQYLWLALIPVVPLVAPLAFGALASLRRLPRPWLALISVFVFLQVIAATLTPDPLVSVPLAFLRAAYTVALITAGFVLGSAGALRPALIGYGVVAVTAFITTLSIYGYGPQALGERLAHPYYTSVSLGLAGTLGLLLAITWKGGPLAWRVLGGGLSLGLFLWSGSRGPLIALTAGLLAVLATSFRIQWKATLLTVGAAAALVFALQGTQGSAITGRFMENALNGRDAFWTDALDTARAHPWGGVGPYQLGPHLSTQYHQGDTNCSFWLKEEVYGLKSCPAIVNRFRGAWLIAHNTAFHLLGESGVIGLSGWLALMGALALAAWRSGDPLVNALTWAAAGMGLVDNPTLLPNLGHAELYWLASGIGVSLAHDRAVITGEGVPPSLRLQSFVPFAPLLACILLGYFASPTWWERIRPGHMPLPVLEALTLPTHLRAGESVTVFMRVKVAIGHSYRLTGLACGVEQNCELVLQKTFSDQTQEWTTLNLKGLPAGRYKLTLKLSVASPGISIQRSLAEIQRVIRVE</sequence>
<dbReference type="InterPro" id="IPR007016">
    <property type="entry name" value="O-antigen_ligase-rel_domated"/>
</dbReference>
<keyword evidence="2 5" id="KW-0812">Transmembrane</keyword>
<evidence type="ECO:0000256" key="5">
    <source>
        <dbReference type="SAM" id="Phobius"/>
    </source>
</evidence>
<organism evidence="7 8">
    <name type="scientific">Deinococcus marmoris</name>
    <dbReference type="NCBI Taxonomy" id="249408"/>
    <lineage>
        <taxon>Bacteria</taxon>
        <taxon>Thermotogati</taxon>
        <taxon>Deinococcota</taxon>
        <taxon>Deinococci</taxon>
        <taxon>Deinococcales</taxon>
        <taxon>Deinococcaceae</taxon>
        <taxon>Deinococcus</taxon>
    </lineage>
</organism>
<accession>A0A1U7NRS1</accession>
<keyword evidence="8" id="KW-1185">Reference proteome</keyword>
<feature type="transmembrane region" description="Helical" evidence="5">
    <location>
        <begin position="157"/>
        <end position="175"/>
    </location>
</feature>
<name>A0A1U7NRS1_9DEIO</name>
<dbReference type="InterPro" id="IPR051533">
    <property type="entry name" value="WaaL-like"/>
</dbReference>
<feature type="domain" description="O-antigen ligase-related" evidence="6">
    <location>
        <begin position="191"/>
        <end position="348"/>
    </location>
</feature>
<feature type="transmembrane region" description="Helical" evidence="5">
    <location>
        <begin position="69"/>
        <end position="86"/>
    </location>
</feature>
<dbReference type="Pfam" id="PF04932">
    <property type="entry name" value="Wzy_C"/>
    <property type="match status" value="1"/>
</dbReference>
<evidence type="ECO:0000313" key="8">
    <source>
        <dbReference type="Proteomes" id="UP000186607"/>
    </source>
</evidence>
<gene>
    <name evidence="7" type="ORF">BOO71_0014344</name>
</gene>
<proteinExistence type="predicted"/>
<evidence type="ECO:0000256" key="1">
    <source>
        <dbReference type="ARBA" id="ARBA00004141"/>
    </source>
</evidence>
<feature type="transmembrane region" description="Helical" evidence="5">
    <location>
        <begin position="182"/>
        <end position="199"/>
    </location>
</feature>
<feature type="transmembrane region" description="Helical" evidence="5">
    <location>
        <begin position="39"/>
        <end position="62"/>
    </location>
</feature>
<feature type="transmembrane region" description="Helical" evidence="5">
    <location>
        <begin position="98"/>
        <end position="117"/>
    </location>
</feature>
<evidence type="ECO:0000256" key="2">
    <source>
        <dbReference type="ARBA" id="ARBA00022692"/>
    </source>
</evidence>
<comment type="subcellular location">
    <subcellularLocation>
        <location evidence="1">Membrane</location>
        <topology evidence="1">Multi-pass membrane protein</topology>
    </subcellularLocation>
</comment>
<dbReference type="PANTHER" id="PTHR37422">
    <property type="entry name" value="TEICHURONIC ACID BIOSYNTHESIS PROTEIN TUAE"/>
    <property type="match status" value="1"/>
</dbReference>
<evidence type="ECO:0000259" key="6">
    <source>
        <dbReference type="Pfam" id="PF04932"/>
    </source>
</evidence>
<dbReference type="STRING" id="249408.BOO71_0014344"/>
<feature type="transmembrane region" description="Helical" evidence="5">
    <location>
        <begin position="124"/>
        <end position="145"/>
    </location>
</feature>
<evidence type="ECO:0000313" key="7">
    <source>
        <dbReference type="EMBL" id="OLV15619.1"/>
    </source>
</evidence>
<evidence type="ECO:0000256" key="4">
    <source>
        <dbReference type="ARBA" id="ARBA00023136"/>
    </source>
</evidence>
<reference evidence="7 8" key="1">
    <citation type="submission" date="2017-01" db="EMBL/GenBank/DDBJ databases">
        <title>Genome Analysis of Deinococcus marmoris KOPRI26562.</title>
        <authorList>
            <person name="Kim J.H."/>
            <person name="Oh H.-M."/>
        </authorList>
    </citation>
    <scope>NUCLEOTIDE SEQUENCE [LARGE SCALE GENOMIC DNA]</scope>
    <source>
        <strain evidence="7 8">KOPRI26562</strain>
    </source>
</reference>
<dbReference type="EMBL" id="MSTI01000172">
    <property type="protein sequence ID" value="OLV15619.1"/>
    <property type="molecule type" value="Genomic_DNA"/>
</dbReference>
<dbReference type="GO" id="GO:0016020">
    <property type="term" value="C:membrane"/>
    <property type="evidence" value="ECO:0007669"/>
    <property type="project" value="UniProtKB-SubCell"/>
</dbReference>
<dbReference type="PANTHER" id="PTHR37422:SF13">
    <property type="entry name" value="LIPOPOLYSACCHARIDE BIOSYNTHESIS PROTEIN PA4999-RELATED"/>
    <property type="match status" value="1"/>
</dbReference>
<keyword evidence="3 5" id="KW-1133">Transmembrane helix</keyword>
<protein>
    <submittedName>
        <fullName evidence="7">Conserved membrane spanning protein</fullName>
    </submittedName>
</protein>
<dbReference type="AlphaFoldDB" id="A0A1U7NRS1"/>
<dbReference type="Proteomes" id="UP000186607">
    <property type="component" value="Unassembled WGS sequence"/>
</dbReference>
<keyword evidence="4 5" id="KW-0472">Membrane</keyword>